<dbReference type="PANTHER" id="PTHR30461:SF23">
    <property type="entry name" value="DNA RECOMBINASE-RELATED"/>
    <property type="match status" value="1"/>
</dbReference>
<evidence type="ECO:0000313" key="2">
    <source>
        <dbReference type="EMBL" id="MBP1295625.1"/>
    </source>
</evidence>
<dbReference type="InterPro" id="IPR036162">
    <property type="entry name" value="Resolvase-like_N_sf"/>
</dbReference>
<comment type="caution">
    <text evidence="2">The sequence shown here is derived from an EMBL/GenBank/DDBJ whole genome shotgun (WGS) entry which is preliminary data.</text>
</comment>
<dbReference type="FunFam" id="3.40.50.1390:FF:000008">
    <property type="entry name" value="DNA recombinase"/>
    <property type="match status" value="1"/>
</dbReference>
<dbReference type="Gene3D" id="3.90.1750.20">
    <property type="entry name" value="Putative Large Serine Recombinase, Chain B, Domain 2"/>
    <property type="match status" value="1"/>
</dbReference>
<dbReference type="EMBL" id="JAFICZ010000001">
    <property type="protein sequence ID" value="MBP1295625.1"/>
    <property type="molecule type" value="Genomic_DNA"/>
</dbReference>
<name>A0A8I2C2E2_BRAEL</name>
<dbReference type="SMART" id="SM00857">
    <property type="entry name" value="Resolvase"/>
    <property type="match status" value="1"/>
</dbReference>
<dbReference type="GO" id="GO:0003677">
    <property type="term" value="F:DNA binding"/>
    <property type="evidence" value="ECO:0007669"/>
    <property type="project" value="InterPro"/>
</dbReference>
<dbReference type="PANTHER" id="PTHR30461">
    <property type="entry name" value="DNA-INVERTASE FROM LAMBDOID PROPHAGE"/>
    <property type="match status" value="1"/>
</dbReference>
<dbReference type="PROSITE" id="PS51737">
    <property type="entry name" value="RECOMBINASE_DNA_BIND"/>
    <property type="match status" value="1"/>
</dbReference>
<gene>
    <name evidence="2" type="ORF">JOH49_005378</name>
</gene>
<dbReference type="AlphaFoldDB" id="A0A8I2C2E2"/>
<sequence length="533" mass="60780">MVQALIVHKDRLPQPQKMHQAAQYVRMSTDYQKYSIENQAVVIAAYAELHKLTIVRTYRDEGESGLKIENRTGLTELIDDVQSGRIEFGHLLVFDVSRWGRFQDVDESAHYEFICRKAGVKVAYCAEQFDNDGSLLSSIVKNIKRVMAAEFSRELSAKVLAGALRLASRGFKMGAPAPYGLERRLVDDKCRPKGVLKSGERKSLTTDRVTLGPGSRDQVDVVKWVFDEYLRCKSQAEIARELNRRGVLTNRGYRWQQSAISALLHNEAYIGDSIYNRDTAKLGAKRTHNPRDLWITRKGAIEPIIKRDTFLRAKKTMEERCVCISEKEMLVRLRKVLMKNGKLNASIIDASPSLPSLTTYLVHFGTLRNLYRLIGYTGNQDRFDKLDAHRKWVNFHLENASRLREAFEDANRRATFDQPTGCLRIDNAVNICFQLAKWRKYGGQPLRWAMVRHVALQRGWVVALRMGENNEAVLDYLLLPSASLSFKTQVFSFSEDTRAAHKIERFPTFEALSRSLVERVCKGASKTSGPKKG</sequence>
<evidence type="ECO:0000313" key="3">
    <source>
        <dbReference type="Proteomes" id="UP000673383"/>
    </source>
</evidence>
<dbReference type="Pfam" id="PF07508">
    <property type="entry name" value="Recombinase"/>
    <property type="match status" value="1"/>
</dbReference>
<dbReference type="CDD" id="cd00338">
    <property type="entry name" value="Ser_Recombinase"/>
    <property type="match status" value="1"/>
</dbReference>
<evidence type="ECO:0000259" key="1">
    <source>
        <dbReference type="PROSITE" id="PS51737"/>
    </source>
</evidence>
<dbReference type="Pfam" id="PF00239">
    <property type="entry name" value="Resolvase"/>
    <property type="match status" value="1"/>
</dbReference>
<reference evidence="2" key="1">
    <citation type="submission" date="2021-02" db="EMBL/GenBank/DDBJ databases">
        <title>Genomic Encyclopedia of Type Strains, Phase IV (KMG-V): Genome sequencing to study the core and pangenomes of soil and plant-associated prokaryotes.</title>
        <authorList>
            <person name="Whitman W."/>
        </authorList>
    </citation>
    <scope>NUCLEOTIDE SEQUENCE</scope>
    <source>
        <strain evidence="2">USDA 406</strain>
    </source>
</reference>
<dbReference type="InterPro" id="IPR006119">
    <property type="entry name" value="Resolv_N"/>
</dbReference>
<dbReference type="Gene3D" id="3.40.50.1390">
    <property type="entry name" value="Resolvase, N-terminal catalytic domain"/>
    <property type="match status" value="1"/>
</dbReference>
<dbReference type="InterPro" id="IPR011109">
    <property type="entry name" value="DNA_bind_recombinase_dom"/>
</dbReference>
<dbReference type="InterPro" id="IPR038109">
    <property type="entry name" value="DNA_bind_recomb_sf"/>
</dbReference>
<organism evidence="2 3">
    <name type="scientific">Bradyrhizobium elkanii</name>
    <dbReference type="NCBI Taxonomy" id="29448"/>
    <lineage>
        <taxon>Bacteria</taxon>
        <taxon>Pseudomonadati</taxon>
        <taxon>Pseudomonadota</taxon>
        <taxon>Alphaproteobacteria</taxon>
        <taxon>Hyphomicrobiales</taxon>
        <taxon>Nitrobacteraceae</taxon>
        <taxon>Bradyrhizobium</taxon>
    </lineage>
</organism>
<dbReference type="SUPFAM" id="SSF53041">
    <property type="entry name" value="Resolvase-like"/>
    <property type="match status" value="1"/>
</dbReference>
<proteinExistence type="predicted"/>
<dbReference type="GO" id="GO:0000150">
    <property type="term" value="F:DNA strand exchange activity"/>
    <property type="evidence" value="ECO:0007669"/>
    <property type="project" value="InterPro"/>
</dbReference>
<accession>A0A8I2C2E2</accession>
<dbReference type="RefSeq" id="WP_172647532.1">
    <property type="nucleotide sequence ID" value="NZ_JAFICZ010000001.1"/>
</dbReference>
<feature type="domain" description="Recombinase" evidence="1">
    <location>
        <begin position="192"/>
        <end position="323"/>
    </location>
</feature>
<dbReference type="InterPro" id="IPR050639">
    <property type="entry name" value="SSR_resolvase"/>
</dbReference>
<dbReference type="Proteomes" id="UP000673383">
    <property type="component" value="Unassembled WGS sequence"/>
</dbReference>
<protein>
    <submittedName>
        <fullName evidence="2">DNA invertase Pin-like site-specific DNA recombinase</fullName>
    </submittedName>
</protein>